<feature type="non-terminal residue" evidence="1">
    <location>
        <position position="170"/>
    </location>
</feature>
<gene>
    <name evidence="1" type="ORF">SCF082_LOCUS18000</name>
</gene>
<evidence type="ECO:0000313" key="1">
    <source>
        <dbReference type="EMBL" id="CAK9027614.1"/>
    </source>
</evidence>
<evidence type="ECO:0000313" key="2">
    <source>
        <dbReference type="Proteomes" id="UP001642464"/>
    </source>
</evidence>
<accession>A0ABP0KL85</accession>
<sequence>KIKLMVATEELAELFLRRSQVKHLRTLKSDLNEEARKHQLMLVASVAGDEAEQEDINEINKDAEKSIERYTKLYERDATQDCEPSHRLEPLSASERRDMQVLEAVLSARLLARARYKVERRTEVLNEEVARRKKELEMERVAKRSANSGFFSRFWGSSEVEERNKWDRET</sequence>
<keyword evidence="2" id="KW-1185">Reference proteome</keyword>
<organism evidence="1 2">
    <name type="scientific">Durusdinium trenchii</name>
    <dbReference type="NCBI Taxonomy" id="1381693"/>
    <lineage>
        <taxon>Eukaryota</taxon>
        <taxon>Sar</taxon>
        <taxon>Alveolata</taxon>
        <taxon>Dinophyceae</taxon>
        <taxon>Suessiales</taxon>
        <taxon>Symbiodiniaceae</taxon>
        <taxon>Durusdinium</taxon>
    </lineage>
</organism>
<dbReference type="EMBL" id="CAXAMM010011992">
    <property type="protein sequence ID" value="CAK9027614.1"/>
    <property type="molecule type" value="Genomic_DNA"/>
</dbReference>
<reference evidence="1 2" key="1">
    <citation type="submission" date="2024-02" db="EMBL/GenBank/DDBJ databases">
        <authorList>
            <person name="Chen Y."/>
            <person name="Shah S."/>
            <person name="Dougan E. K."/>
            <person name="Thang M."/>
            <person name="Chan C."/>
        </authorList>
    </citation>
    <scope>NUCLEOTIDE SEQUENCE [LARGE SCALE GENOMIC DNA]</scope>
</reference>
<feature type="non-terminal residue" evidence="1">
    <location>
        <position position="1"/>
    </location>
</feature>
<protein>
    <submittedName>
        <fullName evidence="1">Chorein_N domain-containing protein</fullName>
    </submittedName>
</protein>
<dbReference type="Proteomes" id="UP001642464">
    <property type="component" value="Unassembled WGS sequence"/>
</dbReference>
<name>A0ABP0KL85_9DINO</name>
<proteinExistence type="predicted"/>
<comment type="caution">
    <text evidence="1">The sequence shown here is derived from an EMBL/GenBank/DDBJ whole genome shotgun (WGS) entry which is preliminary data.</text>
</comment>